<evidence type="ECO:0000256" key="5">
    <source>
        <dbReference type="ARBA" id="ARBA00023002"/>
    </source>
</evidence>
<dbReference type="PANTHER" id="PTHR42934:SF2">
    <property type="entry name" value="GLYCOLATE OXIDASE SUBUNIT GLCD"/>
    <property type="match status" value="1"/>
</dbReference>
<dbReference type="PROSITE" id="PS51387">
    <property type="entry name" value="FAD_PCMH"/>
    <property type="match status" value="1"/>
</dbReference>
<dbReference type="OrthoDB" id="9767256at2"/>
<comment type="cofactor">
    <cofactor evidence="1">
        <name>FAD</name>
        <dbReference type="ChEBI" id="CHEBI:57692"/>
    </cofactor>
</comment>
<dbReference type="Gene3D" id="1.10.45.10">
    <property type="entry name" value="Vanillyl-alcohol Oxidase, Chain A, domain 4"/>
    <property type="match status" value="1"/>
</dbReference>
<evidence type="ECO:0000259" key="6">
    <source>
        <dbReference type="PROSITE" id="PS51387"/>
    </source>
</evidence>
<dbReference type="FunFam" id="1.10.45.10:FF:000001">
    <property type="entry name" value="D-lactate dehydrogenase mitochondrial"/>
    <property type="match status" value="1"/>
</dbReference>
<keyword evidence="3" id="KW-0285">Flavoprotein</keyword>
<dbReference type="InterPro" id="IPR036318">
    <property type="entry name" value="FAD-bd_PCMH-like_sf"/>
</dbReference>
<dbReference type="RefSeq" id="WP_092329845.1">
    <property type="nucleotide sequence ID" value="NZ_FNCP01000002.1"/>
</dbReference>
<dbReference type="InterPro" id="IPR051914">
    <property type="entry name" value="FAD-linked_OxidoTrans_Type4"/>
</dbReference>
<dbReference type="EMBL" id="FNCP01000002">
    <property type="protein sequence ID" value="SDG37296.1"/>
    <property type="molecule type" value="Genomic_DNA"/>
</dbReference>
<dbReference type="PANTHER" id="PTHR42934">
    <property type="entry name" value="GLYCOLATE OXIDASE SUBUNIT GLCD"/>
    <property type="match status" value="1"/>
</dbReference>
<gene>
    <name evidence="7" type="ORF">SAMN05443529_102310</name>
</gene>
<dbReference type="SUPFAM" id="SSF56176">
    <property type="entry name" value="FAD-binding/transporter-associated domain-like"/>
    <property type="match status" value="1"/>
</dbReference>
<dbReference type="GO" id="GO:0071949">
    <property type="term" value="F:FAD binding"/>
    <property type="evidence" value="ECO:0007669"/>
    <property type="project" value="InterPro"/>
</dbReference>
<dbReference type="InterPro" id="IPR016164">
    <property type="entry name" value="FAD-linked_Oxase-like_C"/>
</dbReference>
<dbReference type="InterPro" id="IPR004113">
    <property type="entry name" value="FAD-bd_oxidored_4_C"/>
</dbReference>
<evidence type="ECO:0000313" key="8">
    <source>
        <dbReference type="Proteomes" id="UP000198656"/>
    </source>
</evidence>
<dbReference type="InterPro" id="IPR016166">
    <property type="entry name" value="FAD-bd_PCMH"/>
</dbReference>
<protein>
    <submittedName>
        <fullName evidence="7">Glycolate oxidase</fullName>
    </submittedName>
</protein>
<reference evidence="8" key="1">
    <citation type="submission" date="2016-10" db="EMBL/GenBank/DDBJ databases">
        <authorList>
            <person name="Varghese N."/>
            <person name="Submissions S."/>
        </authorList>
    </citation>
    <scope>NUCLEOTIDE SEQUENCE [LARGE SCALE GENOMIC DNA]</scope>
    <source>
        <strain evidence="8">DSM 8344</strain>
    </source>
</reference>
<dbReference type="Proteomes" id="UP000198656">
    <property type="component" value="Unassembled WGS sequence"/>
</dbReference>
<dbReference type="Gene3D" id="3.30.70.2740">
    <property type="match status" value="1"/>
</dbReference>
<keyword evidence="4" id="KW-0274">FAD</keyword>
<evidence type="ECO:0000256" key="4">
    <source>
        <dbReference type="ARBA" id="ARBA00022827"/>
    </source>
</evidence>
<dbReference type="GO" id="GO:0016491">
    <property type="term" value="F:oxidoreductase activity"/>
    <property type="evidence" value="ECO:0007669"/>
    <property type="project" value="UniProtKB-KW"/>
</dbReference>
<evidence type="ECO:0000256" key="3">
    <source>
        <dbReference type="ARBA" id="ARBA00022630"/>
    </source>
</evidence>
<dbReference type="FunFam" id="3.30.70.2740:FF:000001">
    <property type="entry name" value="D-lactate dehydrogenase mitochondrial"/>
    <property type="match status" value="1"/>
</dbReference>
<name>A0A1G7TPP3_9FIRM</name>
<comment type="similarity">
    <text evidence="2">Belongs to the FAD-binding oxidoreductase/transferase type 4 family.</text>
</comment>
<dbReference type="Pfam" id="PF01565">
    <property type="entry name" value="FAD_binding_4"/>
    <property type="match status" value="1"/>
</dbReference>
<dbReference type="InterPro" id="IPR016171">
    <property type="entry name" value="Vanillyl_alc_oxidase_C-sub2"/>
</dbReference>
<dbReference type="AlphaFoldDB" id="A0A1G7TPP3"/>
<sequence length="463" mass="49598">MRPETIQRLSEIVGKDNIYTALEDLYCYTYDASFVKADLNTDLAGVAVYPGSTEEIARIIKIANQEKIPIVPRGAGTNVSGGSVSLGNCIILVLKRMNKILEIDRKNLIAVVEPGVITAQLQGEAEKMGLFYPPDPASQAFSTMGGNVAECAGGPRGVKYGVTRDYVIGLEVVLPSGEVINTGGRTMKNVTGYDMTKLFTGSEGTLCVITKIIVKLIPLPEAKNTMMAVFPEIAQACETVSEIIAAGLVPCALELLDNIYIKNIEEYAKVGLPIDAGAVLLIEVDGDSEILGKQIRKIEQICKGLGAVQIRIASTQMEAEELWRARRSAFAAVSRLRPTIIGEDATVPRSSIPDAVNRIQAIAAKYDLIIAILGHAGDGNLHATILTDETNVEEMARVEKAINEIFIVTVELGGSLSGEHGIGRAKSKFITLQTGEAGLAVQRQIKQALDPHNLLNPGVMFGA</sequence>
<dbReference type="STRING" id="1121419.SAMN05443529_102310"/>
<evidence type="ECO:0000256" key="2">
    <source>
        <dbReference type="ARBA" id="ARBA00008000"/>
    </source>
</evidence>
<keyword evidence="8" id="KW-1185">Reference proteome</keyword>
<accession>A0A1G7TPP3</accession>
<feature type="domain" description="FAD-binding PCMH-type" evidence="6">
    <location>
        <begin position="40"/>
        <end position="219"/>
    </location>
</feature>
<organism evidence="7 8">
    <name type="scientific">Desulfosporosinus hippei DSM 8344</name>
    <dbReference type="NCBI Taxonomy" id="1121419"/>
    <lineage>
        <taxon>Bacteria</taxon>
        <taxon>Bacillati</taxon>
        <taxon>Bacillota</taxon>
        <taxon>Clostridia</taxon>
        <taxon>Eubacteriales</taxon>
        <taxon>Desulfitobacteriaceae</taxon>
        <taxon>Desulfosporosinus</taxon>
    </lineage>
</organism>
<dbReference type="Pfam" id="PF02913">
    <property type="entry name" value="FAD-oxidase_C"/>
    <property type="match status" value="1"/>
</dbReference>
<dbReference type="Gene3D" id="3.30.465.10">
    <property type="match status" value="1"/>
</dbReference>
<keyword evidence="5" id="KW-0560">Oxidoreductase</keyword>
<dbReference type="InterPro" id="IPR016169">
    <property type="entry name" value="FAD-bd_PCMH_sub2"/>
</dbReference>
<dbReference type="InterPro" id="IPR006094">
    <property type="entry name" value="Oxid_FAD_bind_N"/>
</dbReference>
<dbReference type="SUPFAM" id="SSF55103">
    <property type="entry name" value="FAD-linked oxidases, C-terminal domain"/>
    <property type="match status" value="1"/>
</dbReference>
<proteinExistence type="inferred from homology"/>
<evidence type="ECO:0000313" key="7">
    <source>
        <dbReference type="EMBL" id="SDG37296.1"/>
    </source>
</evidence>
<evidence type="ECO:0000256" key="1">
    <source>
        <dbReference type="ARBA" id="ARBA00001974"/>
    </source>
</evidence>